<keyword evidence="2" id="KW-1185">Reference proteome</keyword>
<dbReference type="Proteomes" id="UP000179524">
    <property type="component" value="Unassembled WGS sequence"/>
</dbReference>
<name>A0A1S2LF09_9BACI</name>
<evidence type="ECO:0000313" key="2">
    <source>
        <dbReference type="Proteomes" id="UP000179524"/>
    </source>
</evidence>
<comment type="caution">
    <text evidence="1">The sequence shown here is derived from an EMBL/GenBank/DDBJ whole genome shotgun (WGS) entry which is preliminary data.</text>
</comment>
<evidence type="ECO:0000313" key="1">
    <source>
        <dbReference type="EMBL" id="OIJ11109.1"/>
    </source>
</evidence>
<dbReference type="EMBL" id="MLQR01000045">
    <property type="protein sequence ID" value="OIJ11109.1"/>
    <property type="molecule type" value="Genomic_DNA"/>
</dbReference>
<dbReference type="OrthoDB" id="7069062at2"/>
<organism evidence="1 2">
    <name type="scientific">Anaerobacillus alkalilacustris</name>
    <dbReference type="NCBI Taxonomy" id="393763"/>
    <lineage>
        <taxon>Bacteria</taxon>
        <taxon>Bacillati</taxon>
        <taxon>Bacillota</taxon>
        <taxon>Bacilli</taxon>
        <taxon>Bacillales</taxon>
        <taxon>Bacillaceae</taxon>
        <taxon>Anaerobacillus</taxon>
    </lineage>
</organism>
<dbReference type="AlphaFoldDB" id="A0A1S2LF09"/>
<protein>
    <submittedName>
        <fullName evidence="1">Uncharacterized protein</fullName>
    </submittedName>
</protein>
<sequence length="129" mass="14456">MRTKVLKLLKIVSNSLTHLSDSEIEKLLSGEGKLIFSDKKITKSKVMINDDVQKHPVVAKLRYMDSREEATTILSARDILKKDLITIASTLNVHINKSDNKAKIIEKIVEATVGAQLRSKAIMETSVKR</sequence>
<accession>A0A1S2LF09</accession>
<proteinExistence type="predicted"/>
<gene>
    <name evidence="1" type="ORF">BKP37_17010</name>
</gene>
<dbReference type="RefSeq" id="WP_071310822.1">
    <property type="nucleotide sequence ID" value="NZ_MLQR01000045.1"/>
</dbReference>
<reference evidence="1 2" key="1">
    <citation type="submission" date="2016-10" db="EMBL/GenBank/DDBJ databases">
        <title>Draft genome sequences of four alkaliphilic bacteria belonging to the Anaerobacillus genus.</title>
        <authorList>
            <person name="Bassil N.M."/>
            <person name="Lloyd J.R."/>
        </authorList>
    </citation>
    <scope>NUCLEOTIDE SEQUENCE [LARGE SCALE GENOMIC DNA]</scope>
    <source>
        <strain evidence="1 2">DSM 18345</strain>
    </source>
</reference>